<reference evidence="3 4" key="2">
    <citation type="journal article" date="2018" name="Elife">
        <title>Firefly genomes illuminate parallel origins of bioluminescence in beetles.</title>
        <authorList>
            <person name="Fallon T.R."/>
            <person name="Lower S.E."/>
            <person name="Chang C.H."/>
            <person name="Bessho-Uehara M."/>
            <person name="Martin G.J."/>
            <person name="Bewick A.J."/>
            <person name="Behringer M."/>
            <person name="Debat H.J."/>
            <person name="Wong I."/>
            <person name="Day J.C."/>
            <person name="Suvorov A."/>
            <person name="Silva C.J."/>
            <person name="Stanger-Hall K.F."/>
            <person name="Hall D.W."/>
            <person name="Schmitz R.J."/>
            <person name="Nelson D.R."/>
            <person name="Lewis S.M."/>
            <person name="Shigenobu S."/>
            <person name="Bybee S.M."/>
            <person name="Larracuente A.M."/>
            <person name="Oba Y."/>
            <person name="Weng J.K."/>
        </authorList>
    </citation>
    <scope>NUCLEOTIDE SEQUENCE [LARGE SCALE GENOMIC DNA]</scope>
    <source>
        <strain evidence="3">1611_PpyrPB1</strain>
        <tissue evidence="3">Whole body</tissue>
    </source>
</reference>
<dbReference type="EMBL" id="VVIM01000010">
    <property type="protein sequence ID" value="KAB0792230.1"/>
    <property type="molecule type" value="Genomic_DNA"/>
</dbReference>
<reference evidence="3" key="3">
    <citation type="submission" date="2019-08" db="EMBL/GenBank/DDBJ databases">
        <authorList>
            <consortium name="Photinus pyralis genome working group"/>
            <person name="Fallon T.R."/>
            <person name="Sander Lower S.E."/>
            <person name="Weng J.-K."/>
        </authorList>
    </citation>
    <scope>NUCLEOTIDE SEQUENCE</scope>
    <source>
        <strain evidence="3">1611_PpyrPB1</strain>
        <tissue evidence="3">Whole body</tissue>
    </source>
</reference>
<accession>A0A1Y1K754</accession>
<name>A0A1Y1K754_PHOPY</name>
<evidence type="ECO:0000313" key="3">
    <source>
        <dbReference type="EMBL" id="KAB0792230.1"/>
    </source>
</evidence>
<keyword evidence="4" id="KW-1185">Reference proteome</keyword>
<feature type="domain" description="F-box" evidence="1">
    <location>
        <begin position="53"/>
        <end position="88"/>
    </location>
</feature>
<dbReference type="Pfam" id="PF12937">
    <property type="entry name" value="F-box-like"/>
    <property type="match status" value="1"/>
</dbReference>
<reference evidence="2" key="1">
    <citation type="journal article" date="2016" name="Sci. Rep.">
        <title>Molecular characterization of firefly nuptial gifts: a multi-omics approach sheds light on postcopulatory sexual selection.</title>
        <authorList>
            <person name="Al-Wathiqui N."/>
            <person name="Fallon T.R."/>
            <person name="South A."/>
            <person name="Weng J.K."/>
            <person name="Lewis S.M."/>
        </authorList>
    </citation>
    <scope>NUCLEOTIDE SEQUENCE</scope>
</reference>
<dbReference type="InterPro" id="IPR036047">
    <property type="entry name" value="F-box-like_dom_sf"/>
</dbReference>
<dbReference type="CDD" id="cd09917">
    <property type="entry name" value="F-box_SF"/>
    <property type="match status" value="1"/>
</dbReference>
<sequence length="404" mass="45467">MNLDFRELKVPDSSSHTTKPSCISAIHLWLVTQVERNDDDFSLGEALQSYHPLLEHVFTYLDKASLQCARCTCTIWNELATKELNKRISPSWIAFYPNGRLTCSRGFSYTNVSFGIFAYNPKLVKLDGTLCVHGLSDETKMSVAEYFESITEARLRYCVIACPSLTPIVPSTSADQLAVGFQGLFVPRIPHVETHMFRSNAKSAPTFRSGAAPRLRVKCCIIFSGSTVRLLEPFLRAYLAAERPESVALGGGFIYNKKSLQMPEGERFKDSEIFCMAFLQADGAEANFAAHSVVIVNETEDEVGFVNELVQFKEGLVLHKYGVLFRFCCKAKTWKVDESDIIRRHFPDFVLYGMDVNGEIGWNTGNGSTTTEELPSAKKRRKKDLPPYVYGWSTVLVLLTWNKK</sequence>
<evidence type="ECO:0000259" key="1">
    <source>
        <dbReference type="Pfam" id="PF12937"/>
    </source>
</evidence>
<dbReference type="OrthoDB" id="199913at2759"/>
<dbReference type="SUPFAM" id="SSF81383">
    <property type="entry name" value="F-box domain"/>
    <property type="match status" value="1"/>
</dbReference>
<gene>
    <name evidence="3" type="ORF">PPYR_14189</name>
</gene>
<dbReference type="EMBL" id="GEZM01093976">
    <property type="protein sequence ID" value="JAV56040.1"/>
    <property type="molecule type" value="Transcribed_RNA"/>
</dbReference>
<dbReference type="InParanoid" id="A0A1Y1K754"/>
<protein>
    <recommendedName>
        <fullName evidence="1">F-box domain-containing protein</fullName>
    </recommendedName>
</protein>
<dbReference type="AlphaFoldDB" id="A0A1Y1K754"/>
<dbReference type="Proteomes" id="UP000327044">
    <property type="component" value="Unassembled WGS sequence"/>
</dbReference>
<dbReference type="InterPro" id="IPR001810">
    <property type="entry name" value="F-box_dom"/>
</dbReference>
<evidence type="ECO:0000313" key="4">
    <source>
        <dbReference type="Proteomes" id="UP000327044"/>
    </source>
</evidence>
<organism evidence="2">
    <name type="scientific">Photinus pyralis</name>
    <name type="common">Common eastern firefly</name>
    <name type="synonym">Lampyris pyralis</name>
    <dbReference type="NCBI Taxonomy" id="7054"/>
    <lineage>
        <taxon>Eukaryota</taxon>
        <taxon>Metazoa</taxon>
        <taxon>Ecdysozoa</taxon>
        <taxon>Arthropoda</taxon>
        <taxon>Hexapoda</taxon>
        <taxon>Insecta</taxon>
        <taxon>Pterygota</taxon>
        <taxon>Neoptera</taxon>
        <taxon>Endopterygota</taxon>
        <taxon>Coleoptera</taxon>
        <taxon>Polyphaga</taxon>
        <taxon>Elateriformia</taxon>
        <taxon>Elateroidea</taxon>
        <taxon>Lampyridae</taxon>
        <taxon>Lampyrinae</taxon>
        <taxon>Photinus</taxon>
    </lineage>
</organism>
<proteinExistence type="predicted"/>
<evidence type="ECO:0000313" key="2">
    <source>
        <dbReference type="EMBL" id="JAV56040.1"/>
    </source>
</evidence>